<comment type="subcellular location">
    <subcellularLocation>
        <location evidence="1">Cell membrane</location>
        <topology evidence="1">Multi-pass membrane protein</topology>
    </subcellularLocation>
</comment>
<feature type="transmembrane region" description="Helical" evidence="7">
    <location>
        <begin position="409"/>
        <end position="433"/>
    </location>
</feature>
<sequence>MSTPGVDLRLVPSVLAAAVTAWLVTGPARAVAPVAALVGVAVLVVLGALALAYGRSRARDTAGTGAPGPGVVAHALLAAVCVVAVCAGAAVQTDRQAPLAEAASDGALAHLTGRVVSEPRPAVFGGGRRWVLAVGSVTVRGATAGTTGQVEVTATGPAPRFGAVVEVSGVLRAAPSGDGVLARTTSGPVAERESPGALLRGTHVLRAALLDVTEPLSPQARGLVPGVAVGDTSRLPPDLDEAMRTTSLTHVTAVSGGHFAIVVATLTALCALLRAPRWVRVVAVGAVALGFVALVRPEPSVLRAAWTCAFALLGLALGRPSAGLPALAGAATVLLVVDPWLARSYGFVLSCAATAGLVLLAGPLARRLTPWTGRPLAFGLAVPWAAQAACGPVLVLLDPRVPLTSVPANLLAAPALVPATVLGLVATLLAPWFPGAAHAVAWLAGVGTAWIAAVARGFAGLPGAALPWPGGVGGALALGLVTAALLAVVLRRSPRHGWPRAWREGLPRALRRARRSVRRRRTAALVAGLGAAALGVVIVAVPRLAALPGAAVPADWQVAACDVGQGDALVVRTGTASAVVVDAGPDGAAAGRCLDRLGVTRVDLLVLSHFHADHVGGLAAVLDGREVAAALVSPLDAPEEQAARVRAQLADAAVPVRTAAAGDHGAPGDARWRVLGAAGPAPASGGSSPEGDGANDASVALALTTASGLDVVALGDLEEPGQEALRRALQQGRAAAGVDVVKMAHHGSRSQSSGLAGWLAPRVTLVSVGADNTYGHPTDAALGLYEATGSAVVRTDECGTAVLVERDGALALACV</sequence>
<accession>A0ABQ2B2P2</accession>
<dbReference type="InterPro" id="IPR001279">
    <property type="entry name" value="Metallo-B-lactamas"/>
</dbReference>
<feature type="transmembrane region" description="Helical" evidence="7">
    <location>
        <begin position="347"/>
        <end position="365"/>
    </location>
</feature>
<gene>
    <name evidence="9" type="ORF">GCM10007368_11270</name>
</gene>
<feature type="transmembrane region" description="Helical" evidence="7">
    <location>
        <begin position="440"/>
        <end position="459"/>
    </location>
</feature>
<evidence type="ECO:0000256" key="5">
    <source>
        <dbReference type="ARBA" id="ARBA00023136"/>
    </source>
</evidence>
<feature type="transmembrane region" description="Helical" evidence="7">
    <location>
        <begin position="278"/>
        <end position="295"/>
    </location>
</feature>
<keyword evidence="5 7" id="KW-0472">Membrane</keyword>
<organism evidence="9 10">
    <name type="scientific">Isoptericola cucumis</name>
    <dbReference type="NCBI Taxonomy" id="1776856"/>
    <lineage>
        <taxon>Bacteria</taxon>
        <taxon>Bacillati</taxon>
        <taxon>Actinomycetota</taxon>
        <taxon>Actinomycetes</taxon>
        <taxon>Micrococcales</taxon>
        <taxon>Promicromonosporaceae</taxon>
        <taxon>Isoptericola</taxon>
    </lineage>
</organism>
<dbReference type="Pfam" id="PF00753">
    <property type="entry name" value="Lactamase_B"/>
    <property type="match status" value="1"/>
</dbReference>
<comment type="caution">
    <text evidence="9">The sequence shown here is derived from an EMBL/GenBank/DDBJ whole genome shotgun (WGS) entry which is preliminary data.</text>
</comment>
<dbReference type="RefSeq" id="WP_229737580.1">
    <property type="nucleotide sequence ID" value="NZ_BMDG01000003.1"/>
</dbReference>
<dbReference type="PANTHER" id="PTHR30619:SF1">
    <property type="entry name" value="RECOMBINATION PROTEIN 2"/>
    <property type="match status" value="1"/>
</dbReference>
<dbReference type="EMBL" id="BMDG01000003">
    <property type="protein sequence ID" value="GGI06459.1"/>
    <property type="molecule type" value="Genomic_DNA"/>
</dbReference>
<dbReference type="NCBIfam" id="TIGR00360">
    <property type="entry name" value="ComEC_N-term"/>
    <property type="match status" value="1"/>
</dbReference>
<name>A0ABQ2B2P2_9MICO</name>
<dbReference type="Pfam" id="PF03772">
    <property type="entry name" value="Competence"/>
    <property type="match status" value="1"/>
</dbReference>
<evidence type="ECO:0000256" key="6">
    <source>
        <dbReference type="SAM" id="MobiDB-lite"/>
    </source>
</evidence>
<dbReference type="Proteomes" id="UP000632535">
    <property type="component" value="Unassembled WGS sequence"/>
</dbReference>
<dbReference type="SUPFAM" id="SSF56281">
    <property type="entry name" value="Metallo-hydrolase/oxidoreductase"/>
    <property type="match status" value="1"/>
</dbReference>
<keyword evidence="2" id="KW-1003">Cell membrane</keyword>
<dbReference type="SMART" id="SM00849">
    <property type="entry name" value="Lactamase_B"/>
    <property type="match status" value="1"/>
</dbReference>
<evidence type="ECO:0000256" key="1">
    <source>
        <dbReference type="ARBA" id="ARBA00004651"/>
    </source>
</evidence>
<evidence type="ECO:0000313" key="9">
    <source>
        <dbReference type="EMBL" id="GGI06459.1"/>
    </source>
</evidence>
<dbReference type="InterPro" id="IPR004477">
    <property type="entry name" value="ComEC_N"/>
</dbReference>
<feature type="transmembrane region" description="Helical" evidence="7">
    <location>
        <begin position="71"/>
        <end position="91"/>
    </location>
</feature>
<feature type="transmembrane region" description="Helical" evidence="7">
    <location>
        <begin position="253"/>
        <end position="273"/>
    </location>
</feature>
<feature type="transmembrane region" description="Helical" evidence="7">
    <location>
        <begin position="377"/>
        <end position="397"/>
    </location>
</feature>
<keyword evidence="3 7" id="KW-0812">Transmembrane</keyword>
<evidence type="ECO:0000256" key="2">
    <source>
        <dbReference type="ARBA" id="ARBA00022475"/>
    </source>
</evidence>
<reference evidence="10" key="1">
    <citation type="journal article" date="2019" name="Int. J. Syst. Evol. Microbiol.">
        <title>The Global Catalogue of Microorganisms (GCM) 10K type strain sequencing project: providing services to taxonomists for standard genome sequencing and annotation.</title>
        <authorList>
            <consortium name="The Broad Institute Genomics Platform"/>
            <consortium name="The Broad Institute Genome Sequencing Center for Infectious Disease"/>
            <person name="Wu L."/>
            <person name="Ma J."/>
        </authorList>
    </citation>
    <scope>NUCLEOTIDE SEQUENCE [LARGE SCALE GENOMIC DNA]</scope>
    <source>
        <strain evidence="10">CCM 8653</strain>
    </source>
</reference>
<dbReference type="InterPro" id="IPR035681">
    <property type="entry name" value="ComA-like_MBL"/>
</dbReference>
<dbReference type="Gene3D" id="3.60.15.10">
    <property type="entry name" value="Ribonuclease Z/Hydroxyacylglutathione hydrolase-like"/>
    <property type="match status" value="1"/>
</dbReference>
<evidence type="ECO:0000259" key="8">
    <source>
        <dbReference type="SMART" id="SM00849"/>
    </source>
</evidence>
<evidence type="ECO:0000256" key="7">
    <source>
        <dbReference type="SAM" id="Phobius"/>
    </source>
</evidence>
<feature type="compositionally biased region" description="Low complexity" evidence="6">
    <location>
        <begin position="676"/>
        <end position="694"/>
    </location>
</feature>
<dbReference type="InterPro" id="IPR025405">
    <property type="entry name" value="DUF4131"/>
</dbReference>
<keyword evidence="4 7" id="KW-1133">Transmembrane helix</keyword>
<protein>
    <submittedName>
        <fullName evidence="9">Membrane protein</fullName>
    </submittedName>
</protein>
<evidence type="ECO:0000256" key="3">
    <source>
        <dbReference type="ARBA" id="ARBA00022692"/>
    </source>
</evidence>
<feature type="transmembrane region" description="Helical" evidence="7">
    <location>
        <begin position="30"/>
        <end position="51"/>
    </location>
</feature>
<feature type="transmembrane region" description="Helical" evidence="7">
    <location>
        <begin position="471"/>
        <end position="490"/>
    </location>
</feature>
<dbReference type="InterPro" id="IPR052159">
    <property type="entry name" value="Competence_DNA_uptake"/>
</dbReference>
<proteinExistence type="predicted"/>
<feature type="region of interest" description="Disordered" evidence="6">
    <location>
        <begin position="676"/>
        <end position="695"/>
    </location>
</feature>
<dbReference type="CDD" id="cd07731">
    <property type="entry name" value="ComA-like_MBL-fold"/>
    <property type="match status" value="1"/>
</dbReference>
<dbReference type="PANTHER" id="PTHR30619">
    <property type="entry name" value="DNA INTERNALIZATION/COMPETENCE PROTEIN COMEC/REC2"/>
    <property type="match status" value="1"/>
</dbReference>
<dbReference type="InterPro" id="IPR036866">
    <property type="entry name" value="RibonucZ/Hydroxyglut_hydro"/>
</dbReference>
<keyword evidence="10" id="KW-1185">Reference proteome</keyword>
<feature type="transmembrane region" description="Helical" evidence="7">
    <location>
        <begin position="7"/>
        <end position="24"/>
    </location>
</feature>
<evidence type="ECO:0000313" key="10">
    <source>
        <dbReference type="Proteomes" id="UP000632535"/>
    </source>
</evidence>
<feature type="transmembrane region" description="Helical" evidence="7">
    <location>
        <begin position="522"/>
        <end position="541"/>
    </location>
</feature>
<evidence type="ECO:0000256" key="4">
    <source>
        <dbReference type="ARBA" id="ARBA00022989"/>
    </source>
</evidence>
<dbReference type="Pfam" id="PF13567">
    <property type="entry name" value="DUF4131"/>
    <property type="match status" value="1"/>
</dbReference>
<feature type="domain" description="Metallo-beta-lactamase" evidence="8">
    <location>
        <begin position="565"/>
        <end position="745"/>
    </location>
</feature>